<dbReference type="InterPro" id="IPR022826">
    <property type="entry name" value="KDO_kinase"/>
</dbReference>
<evidence type="ECO:0000256" key="10">
    <source>
        <dbReference type="ARBA" id="ARBA00022985"/>
    </source>
</evidence>
<comment type="function">
    <text evidence="15">Catalyzes the ATP-dependent phosphorylation of the 3-deoxy-D-manno-octulosonic acid (Kdo) residue in Kdo-lipid IV(A) at the 4-OH position.</text>
</comment>
<dbReference type="Gene3D" id="3.40.50.11720">
    <property type="entry name" value="3-Deoxy-D-manno-octulosonic-acid transferase, N-terminal domain"/>
    <property type="match status" value="1"/>
</dbReference>
<dbReference type="Pfam" id="PF04413">
    <property type="entry name" value="Glycos_transf_N"/>
    <property type="match status" value="1"/>
</dbReference>
<evidence type="ECO:0000259" key="16">
    <source>
        <dbReference type="Pfam" id="PF04413"/>
    </source>
</evidence>
<dbReference type="Proteomes" id="UP000663814">
    <property type="component" value="Unassembled WGS sequence"/>
</dbReference>
<feature type="domain" description="3-deoxy-D-manno-octulosonic-acid transferase N-terminal" evidence="16">
    <location>
        <begin position="37"/>
        <end position="215"/>
    </location>
</feature>
<keyword evidence="11 15" id="KW-0472">Membrane</keyword>
<evidence type="ECO:0000256" key="5">
    <source>
        <dbReference type="ARBA" id="ARBA00022519"/>
    </source>
</evidence>
<keyword evidence="4 15" id="KW-1003">Cell membrane</keyword>
<keyword evidence="10 15" id="KW-0448">Lipopolysaccharide biosynthesis</keyword>
<sequence length="668" mass="74899">MTRRVAQYAYNLLLWLLLPWLMAYFLLRSAKAPAYRQRLAERLALQAIPQHALGGIVVHAVSVGEIVAATPLIKALQQHYPKLTITVTCTTPTGSARIVSSFADSVYHCYLPIDTPGAINRWLNKLQPQAVIILETELWPNLLQQCRRALIPSIVVNARLSARSARGYRRWQLFSRLALDNISLLLAQDRASARRFVALRCKGQINVCGNLKYDMALPPQLETLVTQFGQQFCGRQVWVAGSTHAGEDELLLQAYLQVKKQCPQLLLILVPRHPERFDAVALLAKQAGLSCVRRSSAEYITAATDVMLGDSMGELLAWYQLADVVFIGGSLISRGGHNPLEAMLFAKPIQSGPHVFNFATAYQWLNNASAVSWVSDVATLVHSTTQLLNNPILALHQGAAAQTLYQQHGGASYRMAQAITELLAENTSDFAVAVNSDSTSWFQRSVFAHATELSFDPVFWQQQQAVIGQSQGRNTAWFVRHNSHEFVVRHYYRGGLIGKLLQDKFSFQATLASRAMQEFALLRQLRRFNLPVPRPLAAQYQRHGLHYKSDLIIELVPQSRDLAGVLSAVGSLNDDKWQQLGALIARFHQHGVYHSDLNCHNILLDANADFWLIDFDKCALRPAGNWQQANLARLLRSLNKERSLQPTFYWQPSQWLALLQGYNQQLAG</sequence>
<dbReference type="Gene3D" id="1.10.510.10">
    <property type="entry name" value="Transferase(Phosphotransferase) domain 1"/>
    <property type="match status" value="1"/>
</dbReference>
<keyword evidence="5 15" id="KW-0997">Cell inner membrane</keyword>
<dbReference type="Gene3D" id="3.40.50.2000">
    <property type="entry name" value="Glycogen Phosphorylase B"/>
    <property type="match status" value="1"/>
</dbReference>
<evidence type="ECO:0000256" key="11">
    <source>
        <dbReference type="ARBA" id="ARBA00023136"/>
    </source>
</evidence>
<dbReference type="PANTHER" id="PTHR42755:SF1">
    <property type="entry name" value="3-DEOXY-D-MANNO-OCTULOSONIC ACID TRANSFERASE, MITOCHONDRIAL-RELATED"/>
    <property type="match status" value="1"/>
</dbReference>
<keyword evidence="7 15" id="KW-0547">Nucleotide-binding</keyword>
<evidence type="ECO:0000256" key="12">
    <source>
        <dbReference type="ARBA" id="ARBA00029511"/>
    </source>
</evidence>
<dbReference type="SUPFAM" id="SSF53756">
    <property type="entry name" value="UDP-Glycosyltransferase/glycogen phosphorylase"/>
    <property type="match status" value="1"/>
</dbReference>
<evidence type="ECO:0000313" key="17">
    <source>
        <dbReference type="EMBL" id="MBZ9612423.1"/>
    </source>
</evidence>
<proteinExistence type="inferred from homology"/>
<keyword evidence="9 15" id="KW-0067">ATP-binding</keyword>
<comment type="caution">
    <text evidence="17">The sequence shown here is derived from an EMBL/GenBank/DDBJ whole genome shotgun (WGS) entry which is preliminary data.</text>
</comment>
<accession>A0ABS7XA47</accession>
<comment type="catalytic activity">
    <reaction evidence="13 15">
        <text>an alpha-Kdo-(2-&gt;6)-lipid IVA + ATP = a 4-O-phospho-alpha-Kdo-(2-&gt;6)-lipid IVA + ADP + H(+)</text>
        <dbReference type="Rhea" id="RHEA:74271"/>
        <dbReference type="ChEBI" id="CHEBI:15378"/>
        <dbReference type="ChEBI" id="CHEBI:30616"/>
        <dbReference type="ChEBI" id="CHEBI:176428"/>
        <dbReference type="ChEBI" id="CHEBI:193140"/>
        <dbReference type="ChEBI" id="CHEBI:456216"/>
        <dbReference type="EC" id="2.7.1.166"/>
    </reaction>
</comment>
<keyword evidence="17" id="KW-0328">Glycosyltransferase</keyword>
<comment type="pathway">
    <text evidence="2 15">Bacterial outer membrane biogenesis; LPS core biosynthesis.</text>
</comment>
<reference evidence="17 18" key="1">
    <citation type="submission" date="2021-08" db="EMBL/GenBank/DDBJ databases">
        <title>Rheinheimera aquimaris sp. nov., isolated from seawater of the East Sea in Korea.</title>
        <authorList>
            <person name="Kim K.H."/>
            <person name="Wenting R."/>
            <person name="Kim K.R."/>
            <person name="Jeon C.O."/>
        </authorList>
    </citation>
    <scope>NUCLEOTIDE SEQUENCE [LARGE SCALE GENOMIC DNA]</scope>
    <source>
        <strain evidence="17 18">MA-13</strain>
    </source>
</reference>
<evidence type="ECO:0000256" key="4">
    <source>
        <dbReference type="ARBA" id="ARBA00022475"/>
    </source>
</evidence>
<evidence type="ECO:0000256" key="9">
    <source>
        <dbReference type="ARBA" id="ARBA00022840"/>
    </source>
</evidence>
<gene>
    <name evidence="17" type="primary">waaA</name>
    <name evidence="15" type="synonym">kdkA</name>
    <name evidence="17" type="ORF">I4W93_012530</name>
</gene>
<evidence type="ECO:0000256" key="2">
    <source>
        <dbReference type="ARBA" id="ARBA00004713"/>
    </source>
</evidence>
<dbReference type="EC" id="2.7.1.166" evidence="15"/>
<comment type="subcellular location">
    <subcellularLocation>
        <location evidence="1 15">Cell inner membrane</location>
        <topology evidence="1 15">Peripheral membrane protein</topology>
        <orientation evidence="1 15">Cytoplasmic side</orientation>
    </subcellularLocation>
</comment>
<keyword evidence="18" id="KW-1185">Reference proteome</keyword>
<dbReference type="SUPFAM" id="SSF56112">
    <property type="entry name" value="Protein kinase-like (PK-like)"/>
    <property type="match status" value="1"/>
</dbReference>
<evidence type="ECO:0000256" key="7">
    <source>
        <dbReference type="ARBA" id="ARBA00022741"/>
    </source>
</evidence>
<dbReference type="NCBIfam" id="NF004388">
    <property type="entry name" value="PRK05749.1-4"/>
    <property type="match status" value="1"/>
</dbReference>
<dbReference type="InterPro" id="IPR011009">
    <property type="entry name" value="Kinase-like_dom_sf"/>
</dbReference>
<name>A0ABS7XA47_9GAMM</name>
<evidence type="ECO:0000313" key="18">
    <source>
        <dbReference type="Proteomes" id="UP000663814"/>
    </source>
</evidence>
<organism evidence="17 18">
    <name type="scientific">Rheinheimera maricola</name>
    <dbReference type="NCBI Taxonomy" id="2793282"/>
    <lineage>
        <taxon>Bacteria</taxon>
        <taxon>Pseudomonadati</taxon>
        <taxon>Pseudomonadota</taxon>
        <taxon>Gammaproteobacteria</taxon>
        <taxon>Chromatiales</taxon>
        <taxon>Chromatiaceae</taxon>
        <taxon>Rheinheimera</taxon>
    </lineage>
</organism>
<comment type="similarity">
    <text evidence="3 15">Belongs to the protein kinase superfamily. KdkA/RfaP family.</text>
</comment>
<evidence type="ECO:0000256" key="8">
    <source>
        <dbReference type="ARBA" id="ARBA00022777"/>
    </source>
</evidence>
<dbReference type="GO" id="GO:0043842">
    <property type="term" value="F:Kdo transferase activity"/>
    <property type="evidence" value="ECO:0007669"/>
    <property type="project" value="UniProtKB-EC"/>
</dbReference>
<dbReference type="PANTHER" id="PTHR42755">
    <property type="entry name" value="3-DEOXY-MANNO-OCTULOSONATE CYTIDYLYLTRANSFERASE"/>
    <property type="match status" value="1"/>
</dbReference>
<feature type="active site" evidence="15">
    <location>
        <position position="596"/>
    </location>
</feature>
<keyword evidence="8 15" id="KW-0418">Kinase</keyword>
<dbReference type="HAMAP" id="MF_00521">
    <property type="entry name" value="KDO_kinase"/>
    <property type="match status" value="1"/>
</dbReference>
<keyword evidence="6 15" id="KW-0808">Transferase</keyword>
<dbReference type="RefSeq" id="WP_224673421.1">
    <property type="nucleotide sequence ID" value="NZ_JAERPS020000004.1"/>
</dbReference>
<dbReference type="CDD" id="cd01635">
    <property type="entry name" value="Glycosyltransferase_GTB-type"/>
    <property type="match status" value="1"/>
</dbReference>
<evidence type="ECO:0000256" key="15">
    <source>
        <dbReference type="HAMAP-Rule" id="MF_00521"/>
    </source>
</evidence>
<dbReference type="NCBIfam" id="NF002475">
    <property type="entry name" value="PRK01723.1"/>
    <property type="match status" value="1"/>
</dbReference>
<evidence type="ECO:0000256" key="14">
    <source>
        <dbReference type="ARBA" id="ARBA00049183"/>
    </source>
</evidence>
<evidence type="ECO:0000256" key="6">
    <source>
        <dbReference type="ARBA" id="ARBA00022679"/>
    </source>
</evidence>
<dbReference type="Pfam" id="PF06293">
    <property type="entry name" value="Kdo"/>
    <property type="match status" value="1"/>
</dbReference>
<dbReference type="EMBL" id="JAERPS020000004">
    <property type="protein sequence ID" value="MBZ9612423.1"/>
    <property type="molecule type" value="Genomic_DNA"/>
</dbReference>
<evidence type="ECO:0000256" key="1">
    <source>
        <dbReference type="ARBA" id="ARBA00004515"/>
    </source>
</evidence>
<dbReference type="InterPro" id="IPR038107">
    <property type="entry name" value="Glycos_transf_N_sf"/>
</dbReference>
<protein>
    <recommendedName>
        <fullName evidence="12 15">3-deoxy-D-manno-octulosonic acid kinase</fullName>
        <shortName evidence="15">Kdo kinase</shortName>
        <ecNumber evidence="15">2.7.1.166</ecNumber>
    </recommendedName>
</protein>
<dbReference type="InterPro" id="IPR007507">
    <property type="entry name" value="Glycos_transf_N"/>
</dbReference>
<evidence type="ECO:0000256" key="13">
    <source>
        <dbReference type="ARBA" id="ARBA00034417"/>
    </source>
</evidence>
<dbReference type="InterPro" id="IPR039901">
    <property type="entry name" value="Kdotransferase"/>
</dbReference>
<comment type="catalytic activity">
    <reaction evidence="14">
        <text>lipid IVA (E. coli) + CMP-3-deoxy-beta-D-manno-octulosonate = alpha-Kdo-(2-&gt;6)-lipid IVA (E. coli) + CMP + H(+)</text>
        <dbReference type="Rhea" id="RHEA:28066"/>
        <dbReference type="ChEBI" id="CHEBI:15378"/>
        <dbReference type="ChEBI" id="CHEBI:58603"/>
        <dbReference type="ChEBI" id="CHEBI:60364"/>
        <dbReference type="ChEBI" id="CHEBI:60377"/>
        <dbReference type="ChEBI" id="CHEBI:85987"/>
        <dbReference type="EC" id="2.4.99.12"/>
    </reaction>
</comment>
<evidence type="ECO:0000256" key="3">
    <source>
        <dbReference type="ARBA" id="ARBA00010327"/>
    </source>
</evidence>